<evidence type="ECO:0000313" key="2">
    <source>
        <dbReference type="Proteomes" id="UP001182556"/>
    </source>
</evidence>
<protein>
    <recommendedName>
        <fullName evidence="3">Mitochondrial protein</fullName>
    </recommendedName>
</protein>
<sequence length="303" mass="32208">MSVPRLLVVGGNGFLGSAICKTAVAKGWQVSSMSSSGKPYTTPAGHTPSWVDKVSWHAASAFDPASYSSLVASSSAVVHTLGILLEDAGYKDAVKKGDVLGIAKALGASLGGGNGNPLKTAVEKQRGYDGMNRDSALKVLDTMISTSTPPTPTDQPSRPFVYISAADAFRPVVPARYIESKREAEFEILRRTTAHPETSIRPLFMRPGLMYHPHIRPISTLPAFLLSLSASLPFPNPFASRSLLGGAVESLSTHPIHVDHVASAVIRGIEDQSIRGVVDVDTMREWAGFQVQRKSSQTGALSS</sequence>
<organism evidence="1 2">
    <name type="scientific">Papiliotrema laurentii</name>
    <name type="common">Cryptococcus laurentii</name>
    <dbReference type="NCBI Taxonomy" id="5418"/>
    <lineage>
        <taxon>Eukaryota</taxon>
        <taxon>Fungi</taxon>
        <taxon>Dikarya</taxon>
        <taxon>Basidiomycota</taxon>
        <taxon>Agaricomycotina</taxon>
        <taxon>Tremellomycetes</taxon>
        <taxon>Tremellales</taxon>
        <taxon>Rhynchogastremaceae</taxon>
        <taxon>Papiliotrema</taxon>
    </lineage>
</organism>
<dbReference type="InterPro" id="IPR051207">
    <property type="entry name" value="ComplexI_NDUFA9_subunit"/>
</dbReference>
<dbReference type="EMBL" id="JAODAN010000002">
    <property type="protein sequence ID" value="KAK1926255.1"/>
    <property type="molecule type" value="Genomic_DNA"/>
</dbReference>
<evidence type="ECO:0000313" key="1">
    <source>
        <dbReference type="EMBL" id="KAK1926255.1"/>
    </source>
</evidence>
<reference evidence="1" key="1">
    <citation type="submission" date="2023-02" db="EMBL/GenBank/DDBJ databases">
        <title>Identification and recombinant expression of a fungal hydrolase from Papiliotrema laurentii that hydrolyzes apple cutin and clears colloidal polyester polyurethane.</title>
        <authorList>
            <consortium name="DOE Joint Genome Institute"/>
            <person name="Roman V.A."/>
            <person name="Bojanowski C."/>
            <person name="Crable B.R."/>
            <person name="Wagner D.N."/>
            <person name="Hung C.S."/>
            <person name="Nadeau L.J."/>
            <person name="Schratz L."/>
            <person name="Haridas S."/>
            <person name="Pangilinan J."/>
            <person name="Lipzen A."/>
            <person name="Na H."/>
            <person name="Yan M."/>
            <person name="Ng V."/>
            <person name="Grigoriev I.V."/>
            <person name="Spatafora J.W."/>
            <person name="Barlow D."/>
            <person name="Biffinger J."/>
            <person name="Kelley-Loughnane N."/>
            <person name="Varaljay V.A."/>
            <person name="Crookes-Goodson W.J."/>
        </authorList>
    </citation>
    <scope>NUCLEOTIDE SEQUENCE</scope>
    <source>
        <strain evidence="1">5307AH</strain>
    </source>
</reference>
<dbReference type="Proteomes" id="UP001182556">
    <property type="component" value="Unassembled WGS sequence"/>
</dbReference>
<proteinExistence type="predicted"/>
<dbReference type="SUPFAM" id="SSF51735">
    <property type="entry name" value="NAD(P)-binding Rossmann-fold domains"/>
    <property type="match status" value="1"/>
</dbReference>
<evidence type="ECO:0008006" key="3">
    <source>
        <dbReference type="Google" id="ProtNLM"/>
    </source>
</evidence>
<dbReference type="Gene3D" id="3.40.50.720">
    <property type="entry name" value="NAD(P)-binding Rossmann-like Domain"/>
    <property type="match status" value="1"/>
</dbReference>
<dbReference type="AlphaFoldDB" id="A0AAD9L7M1"/>
<dbReference type="InterPro" id="IPR036291">
    <property type="entry name" value="NAD(P)-bd_dom_sf"/>
</dbReference>
<name>A0AAD9L7M1_PAPLA</name>
<accession>A0AAD9L7M1</accession>
<dbReference type="PANTHER" id="PTHR12126">
    <property type="entry name" value="NADH-UBIQUINONE OXIDOREDUCTASE 39 KDA SUBUNIT-RELATED"/>
    <property type="match status" value="1"/>
</dbReference>
<dbReference type="GO" id="GO:0044877">
    <property type="term" value="F:protein-containing complex binding"/>
    <property type="evidence" value="ECO:0007669"/>
    <property type="project" value="TreeGrafter"/>
</dbReference>
<keyword evidence="2" id="KW-1185">Reference proteome</keyword>
<dbReference type="PANTHER" id="PTHR12126:SF16">
    <property type="entry name" value="MIOREX COMPLEX COMPONENT 2"/>
    <property type="match status" value="1"/>
</dbReference>
<dbReference type="GO" id="GO:0005739">
    <property type="term" value="C:mitochondrion"/>
    <property type="evidence" value="ECO:0007669"/>
    <property type="project" value="TreeGrafter"/>
</dbReference>
<gene>
    <name evidence="1" type="ORF">DB88DRAFT_481244</name>
</gene>
<comment type="caution">
    <text evidence="1">The sequence shown here is derived from an EMBL/GenBank/DDBJ whole genome shotgun (WGS) entry which is preliminary data.</text>
</comment>